<dbReference type="PANTHER" id="PTHR30303">
    <property type="entry name" value="HYDROGENASE ISOENZYMES FORMATION PROTEIN HYPE"/>
    <property type="match status" value="1"/>
</dbReference>
<dbReference type="Proteomes" id="UP000268469">
    <property type="component" value="Unassembled WGS sequence"/>
</dbReference>
<evidence type="ECO:0000259" key="2">
    <source>
        <dbReference type="Pfam" id="PF00586"/>
    </source>
</evidence>
<dbReference type="EMBL" id="QNBE01000136">
    <property type="protein sequence ID" value="RKX68712.1"/>
    <property type="molecule type" value="Genomic_DNA"/>
</dbReference>
<dbReference type="CDD" id="cd02197">
    <property type="entry name" value="HypE"/>
    <property type="match status" value="1"/>
</dbReference>
<name>A0A660SDT1_UNCW3</name>
<evidence type="ECO:0000313" key="5">
    <source>
        <dbReference type="Proteomes" id="UP000268469"/>
    </source>
</evidence>
<feature type="domain" description="PurM-like N-terminal" evidence="2">
    <location>
        <begin position="39"/>
        <end position="142"/>
    </location>
</feature>
<dbReference type="InterPro" id="IPR011854">
    <property type="entry name" value="HypE"/>
</dbReference>
<comment type="similarity">
    <text evidence="1">Belongs to the HypE family.</text>
</comment>
<dbReference type="Pfam" id="PF02769">
    <property type="entry name" value="AIRS_C"/>
    <property type="match status" value="1"/>
</dbReference>
<dbReference type="InterPro" id="IPR010918">
    <property type="entry name" value="PurM-like_C_dom"/>
</dbReference>
<reference evidence="4 5" key="1">
    <citation type="submission" date="2018-06" db="EMBL/GenBank/DDBJ databases">
        <title>Extensive metabolic versatility and redundancy in microbially diverse, dynamic hydrothermal sediments.</title>
        <authorList>
            <person name="Dombrowski N."/>
            <person name="Teske A."/>
            <person name="Baker B.J."/>
        </authorList>
    </citation>
    <scope>NUCLEOTIDE SEQUENCE [LARGE SCALE GENOMIC DNA]</scope>
    <source>
        <strain evidence="4">B36_G15</strain>
    </source>
</reference>
<dbReference type="InterPro" id="IPR036921">
    <property type="entry name" value="PurM-like_N_sf"/>
</dbReference>
<dbReference type="Gene3D" id="3.30.1330.10">
    <property type="entry name" value="PurM-like, N-terminal domain"/>
    <property type="match status" value="1"/>
</dbReference>
<dbReference type="AlphaFoldDB" id="A0A660SDT1"/>
<dbReference type="SUPFAM" id="SSF55326">
    <property type="entry name" value="PurM N-terminal domain-like"/>
    <property type="match status" value="1"/>
</dbReference>
<organism evidence="4 5">
    <name type="scientific">candidate division WOR-3 bacterium</name>
    <dbReference type="NCBI Taxonomy" id="2052148"/>
    <lineage>
        <taxon>Bacteria</taxon>
        <taxon>Bacteria division WOR-3</taxon>
    </lineage>
</organism>
<dbReference type="GO" id="GO:0051604">
    <property type="term" value="P:protein maturation"/>
    <property type="evidence" value="ECO:0007669"/>
    <property type="project" value="TreeGrafter"/>
</dbReference>
<proteinExistence type="inferred from homology"/>
<accession>A0A660SDT1</accession>
<dbReference type="InterPro" id="IPR016188">
    <property type="entry name" value="PurM-like_N"/>
</dbReference>
<evidence type="ECO:0000259" key="3">
    <source>
        <dbReference type="Pfam" id="PF02769"/>
    </source>
</evidence>
<evidence type="ECO:0000313" key="4">
    <source>
        <dbReference type="EMBL" id="RKX68712.1"/>
    </source>
</evidence>
<dbReference type="PIRSF" id="PIRSF005644">
    <property type="entry name" value="Hdrgns_mtr_HypE"/>
    <property type="match status" value="1"/>
</dbReference>
<evidence type="ECO:0000256" key="1">
    <source>
        <dbReference type="ARBA" id="ARBA00006243"/>
    </source>
</evidence>
<dbReference type="NCBIfam" id="TIGR02124">
    <property type="entry name" value="hypE"/>
    <property type="match status" value="1"/>
</dbReference>
<gene>
    <name evidence="4" type="primary">hypE</name>
    <name evidence="4" type="ORF">DRP53_10160</name>
</gene>
<dbReference type="Gene3D" id="3.90.650.10">
    <property type="entry name" value="PurM-like C-terminal domain"/>
    <property type="match status" value="1"/>
</dbReference>
<dbReference type="SUPFAM" id="SSF56042">
    <property type="entry name" value="PurM C-terminal domain-like"/>
    <property type="match status" value="1"/>
</dbReference>
<dbReference type="Pfam" id="PF00586">
    <property type="entry name" value="AIRS"/>
    <property type="match status" value="1"/>
</dbReference>
<dbReference type="PANTHER" id="PTHR30303:SF0">
    <property type="entry name" value="CARBAMOYL DEHYDRATASE HYPE"/>
    <property type="match status" value="1"/>
</dbReference>
<protein>
    <submittedName>
        <fullName evidence="4">Hydrogenase expression/formation protein HypE</fullName>
    </submittedName>
</protein>
<sequence>MSDRITLGHGSGGRLMHQLLDEFKKVFDLPGLEDAHEIEDRIALTADSFVVKPIFFPGGDIGRLAVTGTINDLAMKGAIPRYLMITYIIEEGFPIDDLVKISESAQKIADEVGIKIVGGDTKVVEKGKGDGIYITTFGVGIIPDGISLSTDRIEPGDRIVINGPIGDHGVAIINAREGFGLATDLKSDCAPLSQLVQEMLKVGGVKFMRDPTRGGVATILNEVYQETGYGIIIVEEELPIRPEVRGACELLGIDPLYVANEGKVIAFTKGDPGDIIRVMRQNRYGGGSCCIGRVEEDLDGVYLKTRIGSLRPLIMLSADPLPRIC</sequence>
<comment type="caution">
    <text evidence="4">The sequence shown here is derived from an EMBL/GenBank/DDBJ whole genome shotgun (WGS) entry which is preliminary data.</text>
</comment>
<feature type="domain" description="PurM-like C-terminal" evidence="3">
    <location>
        <begin position="154"/>
        <end position="297"/>
    </location>
</feature>
<dbReference type="InterPro" id="IPR036676">
    <property type="entry name" value="PurM-like_C_sf"/>
</dbReference>